<accession>A0ABS4QFL3</accession>
<feature type="compositionally biased region" description="Polar residues" evidence="1">
    <location>
        <begin position="283"/>
        <end position="292"/>
    </location>
</feature>
<proteinExistence type="predicted"/>
<dbReference type="EMBL" id="JAGGMR010000001">
    <property type="protein sequence ID" value="MBP2190473.1"/>
    <property type="molecule type" value="Genomic_DNA"/>
</dbReference>
<comment type="caution">
    <text evidence="2">The sequence shown here is derived from an EMBL/GenBank/DDBJ whole genome shotgun (WGS) entry which is preliminary data.</text>
</comment>
<feature type="region of interest" description="Disordered" evidence="1">
    <location>
        <begin position="61"/>
        <end position="431"/>
    </location>
</feature>
<feature type="compositionally biased region" description="Basic and acidic residues" evidence="1">
    <location>
        <begin position="226"/>
        <end position="242"/>
    </location>
</feature>
<evidence type="ECO:0000313" key="3">
    <source>
        <dbReference type="Proteomes" id="UP001519325"/>
    </source>
</evidence>
<dbReference type="Proteomes" id="UP001519325">
    <property type="component" value="Unassembled WGS sequence"/>
</dbReference>
<keyword evidence="3" id="KW-1185">Reference proteome</keyword>
<feature type="compositionally biased region" description="Polar residues" evidence="1">
    <location>
        <begin position="360"/>
        <end position="378"/>
    </location>
</feature>
<name>A0ABS4QFL3_9NOCA</name>
<organism evidence="2 3">
    <name type="scientific">Nocardia goodfellowii</name>
    <dbReference type="NCBI Taxonomy" id="882446"/>
    <lineage>
        <taxon>Bacteria</taxon>
        <taxon>Bacillati</taxon>
        <taxon>Actinomycetota</taxon>
        <taxon>Actinomycetes</taxon>
        <taxon>Mycobacteriales</taxon>
        <taxon>Nocardiaceae</taxon>
        <taxon>Nocardia</taxon>
    </lineage>
</organism>
<dbReference type="RefSeq" id="WP_209890649.1">
    <property type="nucleotide sequence ID" value="NZ_JAGGMR010000001.1"/>
</dbReference>
<feature type="compositionally biased region" description="Basic and acidic residues" evidence="1">
    <location>
        <begin position="149"/>
        <end position="158"/>
    </location>
</feature>
<feature type="compositionally biased region" description="Basic and acidic residues" evidence="1">
    <location>
        <begin position="394"/>
        <end position="413"/>
    </location>
</feature>
<gene>
    <name evidence="2" type="ORF">BJ987_003374</name>
</gene>
<reference evidence="2 3" key="1">
    <citation type="submission" date="2021-03" db="EMBL/GenBank/DDBJ databases">
        <title>Sequencing the genomes of 1000 actinobacteria strains.</title>
        <authorList>
            <person name="Klenk H.-P."/>
        </authorList>
    </citation>
    <scope>NUCLEOTIDE SEQUENCE [LARGE SCALE GENOMIC DNA]</scope>
    <source>
        <strain evidence="2 3">DSM 45516</strain>
    </source>
</reference>
<protein>
    <submittedName>
        <fullName evidence="2">Uncharacterized protein</fullName>
    </submittedName>
</protein>
<feature type="compositionally biased region" description="Polar residues" evidence="1">
    <location>
        <begin position="78"/>
        <end position="88"/>
    </location>
</feature>
<evidence type="ECO:0000313" key="2">
    <source>
        <dbReference type="EMBL" id="MBP2190473.1"/>
    </source>
</evidence>
<sequence length="431" mass="46048">MEHGQQGGESIGEIISGIAEILREVSDKLDAVAARVDEARDESSVAARLAKLEAWAFRTDQDISKLGSRIDGVESGTRAESVTRTESAPTEPAPHAQPVNRPEPAREEPATRAERRERARAENPAPAPAQNDLPQRTAMPQRGATPARAEGESAERPLPRAVANRSQPPARADQPEPVGGRGTAPVADTAFSSERRLPTVPAALNDWVEPTPEPTPRSESAAPAGHSERLEPVGITPRDERFTPSGITEAAPNTTPQGIDYAALRARNENQETARPPGLTDLPTRTPQSPANLNGRGGEINGRTEITGRSETFTSTGLNGRLENLTNSADRPENSHFTGRADTSTHITGSGRLEPPPSISFDSPNPTTNGRNESSLTSPRPDPDISTTAPQRPTIDDNAHVDKLQAMLDELKRNPHGPFGRPLSNPPGDLP</sequence>
<feature type="compositionally biased region" description="Basic and acidic residues" evidence="1">
    <location>
        <begin position="103"/>
        <end position="121"/>
    </location>
</feature>
<feature type="compositionally biased region" description="Polar residues" evidence="1">
    <location>
        <begin position="307"/>
        <end position="348"/>
    </location>
</feature>
<evidence type="ECO:0000256" key="1">
    <source>
        <dbReference type="SAM" id="MobiDB-lite"/>
    </source>
</evidence>